<evidence type="ECO:0000313" key="2">
    <source>
        <dbReference type="Proteomes" id="UP000247790"/>
    </source>
</evidence>
<dbReference type="AlphaFoldDB" id="A0A2V4VNR9"/>
<accession>A0A2V4VNR9</accession>
<reference evidence="1 2" key="1">
    <citation type="submission" date="2018-06" db="EMBL/GenBank/DDBJ databases">
        <title>Genomic Encyclopedia of Type Strains, Phase III (KMG-III): the genomes of soil and plant-associated and newly described type strains.</title>
        <authorList>
            <person name="Whitman W."/>
        </authorList>
    </citation>
    <scope>NUCLEOTIDE SEQUENCE [LARGE SCALE GENOMIC DNA]</scope>
    <source>
        <strain evidence="1 2">CECT 7022</strain>
    </source>
</reference>
<organism evidence="1 2">
    <name type="scientific">Paenibacillus barcinonensis</name>
    <dbReference type="NCBI Taxonomy" id="198119"/>
    <lineage>
        <taxon>Bacteria</taxon>
        <taxon>Bacillati</taxon>
        <taxon>Bacillota</taxon>
        <taxon>Bacilli</taxon>
        <taxon>Bacillales</taxon>
        <taxon>Paenibacillaceae</taxon>
        <taxon>Paenibacillus</taxon>
    </lineage>
</organism>
<protein>
    <submittedName>
        <fullName evidence="1">Uncharacterized protein</fullName>
    </submittedName>
</protein>
<dbReference type="EMBL" id="QJSW01000011">
    <property type="protein sequence ID" value="PYE47823.1"/>
    <property type="molecule type" value="Genomic_DNA"/>
</dbReference>
<gene>
    <name evidence="1" type="ORF">DFQ00_111122</name>
</gene>
<proteinExistence type="predicted"/>
<sequence>MEFDCRKVCKEIIMRCKYDMNFMMVSLHAKG</sequence>
<name>A0A2V4VNR9_PAEBA</name>
<comment type="caution">
    <text evidence="1">The sequence shown here is derived from an EMBL/GenBank/DDBJ whole genome shotgun (WGS) entry which is preliminary data.</text>
</comment>
<dbReference type="Proteomes" id="UP000247790">
    <property type="component" value="Unassembled WGS sequence"/>
</dbReference>
<evidence type="ECO:0000313" key="1">
    <source>
        <dbReference type="EMBL" id="PYE47823.1"/>
    </source>
</evidence>